<protein>
    <submittedName>
        <fullName evidence="6">LysR family transcriptional regulator</fullName>
    </submittedName>
</protein>
<dbReference type="RefSeq" id="WP_170056474.1">
    <property type="nucleotide sequence ID" value="NZ_JABBKX010000014.1"/>
</dbReference>
<feature type="domain" description="HTH lysR-type" evidence="5">
    <location>
        <begin position="13"/>
        <end position="70"/>
    </location>
</feature>
<keyword evidence="2" id="KW-0805">Transcription regulation</keyword>
<dbReference type="PANTHER" id="PTHR30419">
    <property type="entry name" value="HTH-TYPE TRANSCRIPTIONAL REGULATOR YBHD"/>
    <property type="match status" value="1"/>
</dbReference>
<keyword evidence="3" id="KW-0238">DNA-binding</keyword>
<dbReference type="Proteomes" id="UP000548582">
    <property type="component" value="Unassembled WGS sequence"/>
</dbReference>
<gene>
    <name evidence="6" type="ORF">GWK16_23795</name>
</gene>
<dbReference type="PROSITE" id="PS50931">
    <property type="entry name" value="HTH_LYSR"/>
    <property type="match status" value="1"/>
</dbReference>
<evidence type="ECO:0000256" key="4">
    <source>
        <dbReference type="ARBA" id="ARBA00023163"/>
    </source>
</evidence>
<dbReference type="SUPFAM" id="SSF53850">
    <property type="entry name" value="Periplasmic binding protein-like II"/>
    <property type="match status" value="1"/>
</dbReference>
<dbReference type="PRINTS" id="PR00039">
    <property type="entry name" value="HTHLYSR"/>
</dbReference>
<dbReference type="InterPro" id="IPR000847">
    <property type="entry name" value="LysR_HTH_N"/>
</dbReference>
<evidence type="ECO:0000256" key="3">
    <source>
        <dbReference type="ARBA" id="ARBA00023125"/>
    </source>
</evidence>
<dbReference type="GO" id="GO:0003700">
    <property type="term" value="F:DNA-binding transcription factor activity"/>
    <property type="evidence" value="ECO:0007669"/>
    <property type="project" value="InterPro"/>
</dbReference>
<sequence length="192" mass="21012">MRDIEFTRQLRDVNLTQCLTFLAVAEIGSFRGAAERLHISQSALSVQVRQMERALGVPLLHRTTRSVVLTAQGQVAQAALRRICGDLDRMVKDFREEAALHKGFLSVAVLPSLAATLLPQVVTGFGAAHPGIEVRLRDADSKAIVAMLRGGDVDMGILSRNAALDGYLFTPLFEDEFLVVVPREGHPLSARR</sequence>
<evidence type="ECO:0000259" key="5">
    <source>
        <dbReference type="PROSITE" id="PS50931"/>
    </source>
</evidence>
<dbReference type="InterPro" id="IPR036390">
    <property type="entry name" value="WH_DNA-bd_sf"/>
</dbReference>
<reference evidence="6 7" key="1">
    <citation type="submission" date="2020-03" db="EMBL/GenBank/DDBJ databases">
        <authorList>
            <person name="Sun Q."/>
        </authorList>
    </citation>
    <scope>NUCLEOTIDE SEQUENCE [LARGE SCALE GENOMIC DNA]</scope>
    <source>
        <strain evidence="6 7">JC162</strain>
    </source>
</reference>
<evidence type="ECO:0000313" key="6">
    <source>
        <dbReference type="EMBL" id="NMJ44292.1"/>
    </source>
</evidence>
<keyword evidence="4" id="KW-0804">Transcription</keyword>
<dbReference type="Pfam" id="PF03466">
    <property type="entry name" value="LysR_substrate"/>
    <property type="match status" value="1"/>
</dbReference>
<feature type="non-terminal residue" evidence="6">
    <location>
        <position position="192"/>
    </location>
</feature>
<dbReference type="InterPro" id="IPR036388">
    <property type="entry name" value="WH-like_DNA-bd_sf"/>
</dbReference>
<proteinExistence type="inferred from homology"/>
<dbReference type="EMBL" id="JABBKX010000014">
    <property type="protein sequence ID" value="NMJ44292.1"/>
    <property type="molecule type" value="Genomic_DNA"/>
</dbReference>
<dbReference type="AlphaFoldDB" id="A0A848EK66"/>
<accession>A0A848EK66</accession>
<evidence type="ECO:0000256" key="1">
    <source>
        <dbReference type="ARBA" id="ARBA00009437"/>
    </source>
</evidence>
<dbReference type="FunFam" id="1.10.10.10:FF:000001">
    <property type="entry name" value="LysR family transcriptional regulator"/>
    <property type="match status" value="1"/>
</dbReference>
<keyword evidence="7" id="KW-1185">Reference proteome</keyword>
<name>A0A848EK66_9PROT</name>
<dbReference type="InterPro" id="IPR050950">
    <property type="entry name" value="HTH-type_LysR_regulators"/>
</dbReference>
<dbReference type="GO" id="GO:0005829">
    <property type="term" value="C:cytosol"/>
    <property type="evidence" value="ECO:0007669"/>
    <property type="project" value="TreeGrafter"/>
</dbReference>
<dbReference type="Gene3D" id="1.10.10.10">
    <property type="entry name" value="Winged helix-like DNA-binding domain superfamily/Winged helix DNA-binding domain"/>
    <property type="match status" value="1"/>
</dbReference>
<dbReference type="InterPro" id="IPR005119">
    <property type="entry name" value="LysR_subst-bd"/>
</dbReference>
<dbReference type="Pfam" id="PF00126">
    <property type="entry name" value="HTH_1"/>
    <property type="match status" value="1"/>
</dbReference>
<comment type="similarity">
    <text evidence="1">Belongs to the LysR transcriptional regulatory family.</text>
</comment>
<comment type="caution">
    <text evidence="6">The sequence shown here is derived from an EMBL/GenBank/DDBJ whole genome shotgun (WGS) entry which is preliminary data.</text>
</comment>
<dbReference type="GO" id="GO:0003677">
    <property type="term" value="F:DNA binding"/>
    <property type="evidence" value="ECO:0007669"/>
    <property type="project" value="UniProtKB-KW"/>
</dbReference>
<dbReference type="PANTHER" id="PTHR30419:SF30">
    <property type="entry name" value="LYSR FAMILY TRANSCRIPTIONAL REGULATOR"/>
    <property type="match status" value="1"/>
</dbReference>
<dbReference type="Gene3D" id="3.40.190.10">
    <property type="entry name" value="Periplasmic binding protein-like II"/>
    <property type="match status" value="2"/>
</dbReference>
<evidence type="ECO:0000256" key="2">
    <source>
        <dbReference type="ARBA" id="ARBA00023015"/>
    </source>
</evidence>
<organism evidence="6 7">
    <name type="scientific">Neoroseomonas marina</name>
    <dbReference type="NCBI Taxonomy" id="1232220"/>
    <lineage>
        <taxon>Bacteria</taxon>
        <taxon>Pseudomonadati</taxon>
        <taxon>Pseudomonadota</taxon>
        <taxon>Alphaproteobacteria</taxon>
        <taxon>Acetobacterales</taxon>
        <taxon>Acetobacteraceae</taxon>
        <taxon>Neoroseomonas</taxon>
    </lineage>
</organism>
<evidence type="ECO:0000313" key="7">
    <source>
        <dbReference type="Proteomes" id="UP000548582"/>
    </source>
</evidence>
<dbReference type="SUPFAM" id="SSF46785">
    <property type="entry name" value="Winged helix' DNA-binding domain"/>
    <property type="match status" value="1"/>
</dbReference>